<geneLocation type="plasmid" evidence="2 3">
    <name>unnamed1</name>
</geneLocation>
<dbReference type="EMBL" id="CP151407">
    <property type="protein sequence ID" value="WZJ23298.1"/>
    <property type="molecule type" value="Genomic_DNA"/>
</dbReference>
<dbReference type="Proteomes" id="UP001479520">
    <property type="component" value="Plasmid unnamed1"/>
</dbReference>
<dbReference type="InterPro" id="IPR011335">
    <property type="entry name" value="Restrct_endonuc-II-like"/>
</dbReference>
<sequence>MIAEEVQQEIYALVDKNRLGASDAGRLDEDLVEWLASVNHSKAASTKRPRTMTWDKFYKHLLQGFGTGHGAAYRPWLTLRRKNPSKSSNQVAAYLFLLRRHGFFFSRGEYQIALLLLWLGVDDLREQFPLWPIAHPHPLFGALGSEEVQLPYSRGLLDIAEEAGIEHGVYPGTKIPYVATMDFMLTVRIGGDQQLVAVSCKPFCTLEDEIKWRTLERLELERRYADHNRIRYLVLSSRVVPILMAGQLEWCFACSNIADIPQIAPALQTFAAEFSSTPDLSIADAVRRASELSKLSLEDGWIAFRHCAWTQRIDVDMSKQILTTYPVNRGGRDLRTRLYHELILGKTT</sequence>
<keyword evidence="2" id="KW-0378">Hydrolase</keyword>
<dbReference type="InterPro" id="IPR014833">
    <property type="entry name" value="TnsA_N"/>
</dbReference>
<evidence type="ECO:0000313" key="3">
    <source>
        <dbReference type="Proteomes" id="UP001479520"/>
    </source>
</evidence>
<dbReference type="SUPFAM" id="SSF52980">
    <property type="entry name" value="Restriction endonuclease-like"/>
    <property type="match status" value="1"/>
</dbReference>
<evidence type="ECO:0000313" key="2">
    <source>
        <dbReference type="EMBL" id="WZJ23298.1"/>
    </source>
</evidence>
<dbReference type="Pfam" id="PF08722">
    <property type="entry name" value="Tn7_TnsA-like_N"/>
    <property type="match status" value="1"/>
</dbReference>
<evidence type="ECO:0000259" key="1">
    <source>
        <dbReference type="Pfam" id="PF08722"/>
    </source>
</evidence>
<dbReference type="CDD" id="cd22362">
    <property type="entry name" value="TnsA_endonuclease-like"/>
    <property type="match status" value="1"/>
</dbReference>
<keyword evidence="3" id="KW-1185">Reference proteome</keyword>
<accession>A0ABZ2XLM3</accession>
<reference evidence="2 3" key="1">
    <citation type="submission" date="2024-04" db="EMBL/GenBank/DDBJ databases">
        <title>Dissimilatory iodate-reducing microorganisms contribute to the enrichment of iodine in groundwater.</title>
        <authorList>
            <person name="Jiang Z."/>
        </authorList>
    </citation>
    <scope>NUCLEOTIDE SEQUENCE [LARGE SCALE GENOMIC DNA]</scope>
    <source>
        <strain evidence="2 3">NCP973</strain>
        <plasmid evidence="2 3">unnamed1</plasmid>
    </source>
</reference>
<keyword evidence="2" id="KW-0540">Nuclease</keyword>
<feature type="domain" description="TnsA endonuclease N-terminal" evidence="1">
    <location>
        <begin position="158"/>
        <end position="236"/>
    </location>
</feature>
<name>A0ABZ2XLM3_9RHOO</name>
<keyword evidence="2" id="KW-0614">Plasmid</keyword>
<dbReference type="Gene3D" id="3.40.1350.10">
    <property type="match status" value="1"/>
</dbReference>
<gene>
    <name evidence="2" type="ORF">AADV58_17975</name>
</gene>
<organism evidence="2 3">
    <name type="scientific">Azonexus hydrophilus</name>
    <dbReference type="NCBI Taxonomy" id="418702"/>
    <lineage>
        <taxon>Bacteria</taxon>
        <taxon>Pseudomonadati</taxon>
        <taxon>Pseudomonadota</taxon>
        <taxon>Betaproteobacteria</taxon>
        <taxon>Rhodocyclales</taxon>
        <taxon>Azonexaceae</taxon>
        <taxon>Azonexus</taxon>
    </lineage>
</organism>
<proteinExistence type="predicted"/>
<protein>
    <submittedName>
        <fullName evidence="2">TnsA endonuclease N-terminal domain-containing protein</fullName>
    </submittedName>
</protein>
<dbReference type="GO" id="GO:0004519">
    <property type="term" value="F:endonuclease activity"/>
    <property type="evidence" value="ECO:0007669"/>
    <property type="project" value="UniProtKB-KW"/>
</dbReference>
<dbReference type="RefSeq" id="WP_341744637.1">
    <property type="nucleotide sequence ID" value="NZ_CP151407.1"/>
</dbReference>
<keyword evidence="2" id="KW-0255">Endonuclease</keyword>
<dbReference type="InterPro" id="IPR011856">
    <property type="entry name" value="tRNA_endonuc-like_dom_sf"/>
</dbReference>